<evidence type="ECO:0000256" key="3">
    <source>
        <dbReference type="ARBA" id="ARBA00022692"/>
    </source>
</evidence>
<name>A0A396JA80_MEDTR</name>
<accession>A0A396JA80</accession>
<reference evidence="7" key="1">
    <citation type="journal article" date="2018" name="Nat. Plants">
        <title>Whole-genome landscape of Medicago truncatula symbiotic genes.</title>
        <authorList>
            <person name="Pecrix Y."/>
            <person name="Gamas P."/>
            <person name="Carrere S."/>
        </authorList>
    </citation>
    <scope>NUCLEOTIDE SEQUENCE</scope>
    <source>
        <tissue evidence="7">Leaves</tissue>
    </source>
</reference>
<dbReference type="EMBL" id="PSQE01000002">
    <property type="protein sequence ID" value="RHN74202.1"/>
    <property type="molecule type" value="Genomic_DNA"/>
</dbReference>
<evidence type="ECO:0000313" key="7">
    <source>
        <dbReference type="EMBL" id="RHN74202.1"/>
    </source>
</evidence>
<dbReference type="GO" id="GO:0009734">
    <property type="term" value="P:auxin-activated signaling pathway"/>
    <property type="evidence" value="ECO:0007669"/>
    <property type="project" value="InterPro"/>
</dbReference>
<dbReference type="PANTHER" id="PTHR32191">
    <property type="entry name" value="TETRASPANIN-8-RELATED"/>
    <property type="match status" value="1"/>
</dbReference>
<dbReference type="GO" id="GO:0016020">
    <property type="term" value="C:membrane"/>
    <property type="evidence" value="ECO:0007669"/>
    <property type="project" value="UniProtKB-SubCell"/>
</dbReference>
<evidence type="ECO:0008006" key="8">
    <source>
        <dbReference type="Google" id="ProtNLM"/>
    </source>
</evidence>
<keyword evidence="4 6" id="KW-1133">Transmembrane helix</keyword>
<dbReference type="AlphaFoldDB" id="A0A396JA80"/>
<evidence type="ECO:0000256" key="5">
    <source>
        <dbReference type="ARBA" id="ARBA00023136"/>
    </source>
</evidence>
<proteinExistence type="inferred from homology"/>
<dbReference type="InterPro" id="IPR044991">
    <property type="entry name" value="TET_plant"/>
</dbReference>
<protein>
    <recommendedName>
        <fullName evidence="8">Tetraspanin/Peripherin</fullName>
    </recommendedName>
</protein>
<feature type="transmembrane region" description="Helical" evidence="6">
    <location>
        <begin position="52"/>
        <end position="75"/>
    </location>
</feature>
<comment type="subcellular location">
    <subcellularLocation>
        <location evidence="1">Membrane</location>
    </subcellularLocation>
</comment>
<dbReference type="Proteomes" id="UP000265566">
    <property type="component" value="Chromosome 2"/>
</dbReference>
<keyword evidence="3 6" id="KW-0812">Transmembrane</keyword>
<keyword evidence="5 6" id="KW-0472">Membrane</keyword>
<sequence>MKNATFWEVPKTGPAMNDTDCFTWKNKENKLCYDCNSCKGEVLANIRNQWRYLTIFNVCVLILLTSIYVLGCYAIRNNRRNQHLVYHPYGINR</sequence>
<evidence type="ECO:0000256" key="2">
    <source>
        <dbReference type="ARBA" id="ARBA00006840"/>
    </source>
</evidence>
<gene>
    <name evidence="7" type="ORF">MtrunA17_Chr2g0307641</name>
</gene>
<evidence type="ECO:0000256" key="1">
    <source>
        <dbReference type="ARBA" id="ARBA00004370"/>
    </source>
</evidence>
<comment type="similarity">
    <text evidence="2">Belongs to the tetraspanin (TM4SF) family.</text>
</comment>
<comment type="caution">
    <text evidence="7">The sequence shown here is derived from an EMBL/GenBank/DDBJ whole genome shotgun (WGS) entry which is preliminary data.</text>
</comment>
<evidence type="ECO:0000256" key="4">
    <source>
        <dbReference type="ARBA" id="ARBA00022989"/>
    </source>
</evidence>
<organism evidence="7">
    <name type="scientific">Medicago truncatula</name>
    <name type="common">Barrel medic</name>
    <name type="synonym">Medicago tribuloides</name>
    <dbReference type="NCBI Taxonomy" id="3880"/>
    <lineage>
        <taxon>Eukaryota</taxon>
        <taxon>Viridiplantae</taxon>
        <taxon>Streptophyta</taxon>
        <taxon>Embryophyta</taxon>
        <taxon>Tracheophyta</taxon>
        <taxon>Spermatophyta</taxon>
        <taxon>Magnoliopsida</taxon>
        <taxon>eudicotyledons</taxon>
        <taxon>Gunneridae</taxon>
        <taxon>Pentapetalae</taxon>
        <taxon>rosids</taxon>
        <taxon>fabids</taxon>
        <taxon>Fabales</taxon>
        <taxon>Fabaceae</taxon>
        <taxon>Papilionoideae</taxon>
        <taxon>50 kb inversion clade</taxon>
        <taxon>NPAAA clade</taxon>
        <taxon>Hologalegina</taxon>
        <taxon>IRL clade</taxon>
        <taxon>Trifolieae</taxon>
        <taxon>Medicago</taxon>
    </lineage>
</organism>
<evidence type="ECO:0000256" key="6">
    <source>
        <dbReference type="SAM" id="Phobius"/>
    </source>
</evidence>
<dbReference type="Gramene" id="rna10219">
    <property type="protein sequence ID" value="RHN74202.1"/>
    <property type="gene ID" value="gene10219"/>
</dbReference>